<accession>J9G3P0</accession>
<feature type="domain" description="Glycosyltransferase 2-like" evidence="1">
    <location>
        <begin position="2"/>
        <end position="154"/>
    </location>
</feature>
<evidence type="ECO:0000259" key="1">
    <source>
        <dbReference type="Pfam" id="PF00535"/>
    </source>
</evidence>
<reference evidence="2" key="1">
    <citation type="journal article" date="2012" name="PLoS ONE">
        <title>Gene sets for utilization of primary and secondary nutrition supplies in the distal gut of endangered iberian lynx.</title>
        <authorList>
            <person name="Alcaide M."/>
            <person name="Messina E."/>
            <person name="Richter M."/>
            <person name="Bargiela R."/>
            <person name="Peplies J."/>
            <person name="Huws S.A."/>
            <person name="Newbold C.J."/>
            <person name="Golyshin P.N."/>
            <person name="Simon M.A."/>
            <person name="Lopez G."/>
            <person name="Yakimov M.M."/>
            <person name="Ferrer M."/>
        </authorList>
    </citation>
    <scope>NUCLEOTIDE SEQUENCE</scope>
</reference>
<dbReference type="InterPro" id="IPR001173">
    <property type="entry name" value="Glyco_trans_2-like"/>
</dbReference>
<dbReference type="PANTHER" id="PTHR43685">
    <property type="entry name" value="GLYCOSYLTRANSFERASE"/>
    <property type="match status" value="1"/>
</dbReference>
<dbReference type="SUPFAM" id="SSF53448">
    <property type="entry name" value="Nucleotide-diphospho-sugar transferases"/>
    <property type="match status" value="1"/>
</dbReference>
<organism evidence="2">
    <name type="scientific">gut metagenome</name>
    <dbReference type="NCBI Taxonomy" id="749906"/>
    <lineage>
        <taxon>unclassified sequences</taxon>
        <taxon>metagenomes</taxon>
        <taxon>organismal metagenomes</taxon>
    </lineage>
</organism>
<dbReference type="InterPro" id="IPR050834">
    <property type="entry name" value="Glycosyltransf_2"/>
</dbReference>
<dbReference type="Pfam" id="PF00535">
    <property type="entry name" value="Glycos_transf_2"/>
    <property type="match status" value="1"/>
</dbReference>
<evidence type="ECO:0000313" key="2">
    <source>
        <dbReference type="EMBL" id="EJW94144.1"/>
    </source>
</evidence>
<comment type="caution">
    <text evidence="2">The sequence shown here is derived from an EMBL/GenBank/DDBJ whole genome shotgun (WGS) entry which is preliminary data.</text>
</comment>
<gene>
    <name evidence="2" type="ORF">EVA_17749</name>
</gene>
<dbReference type="PANTHER" id="PTHR43685:SF2">
    <property type="entry name" value="GLYCOSYLTRANSFERASE 2-LIKE DOMAIN-CONTAINING PROTEIN"/>
    <property type="match status" value="1"/>
</dbReference>
<dbReference type="Gene3D" id="3.90.550.10">
    <property type="entry name" value="Spore Coat Polysaccharide Biosynthesis Protein SpsA, Chain A"/>
    <property type="match status" value="1"/>
</dbReference>
<protein>
    <submittedName>
        <fullName evidence="2">Eps9I</fullName>
    </submittedName>
</protein>
<proteinExistence type="predicted"/>
<dbReference type="InterPro" id="IPR029044">
    <property type="entry name" value="Nucleotide-diphossugar_trans"/>
</dbReference>
<dbReference type="CDD" id="cd00761">
    <property type="entry name" value="Glyco_tranf_GTA_type"/>
    <property type="match status" value="1"/>
</dbReference>
<name>J9G3P0_9ZZZZ</name>
<sequence>MEQYIGKCVESCCEQQGVSPTDYEVIVVDDGSPDRSATVVTEVAKHYPNHSVRVVTRENGGLSAARNTGLQEAVGEYIWFIDSDDYIEPHALSSLMKWAQQREYDIINFTHYTHYKNGRKVGGDIPNEGASLGDAYLATHSFLSACTCIYRHSFLRQHQLT</sequence>
<dbReference type="EMBL" id="AMCI01006551">
    <property type="protein sequence ID" value="EJW94144.1"/>
    <property type="molecule type" value="Genomic_DNA"/>
</dbReference>
<dbReference type="AlphaFoldDB" id="J9G3P0"/>
<feature type="non-terminal residue" evidence="2">
    <location>
        <position position="161"/>
    </location>
</feature>